<dbReference type="GO" id="GO:0005737">
    <property type="term" value="C:cytoplasm"/>
    <property type="evidence" value="ECO:0007669"/>
    <property type="project" value="UniProtKB-SubCell"/>
</dbReference>
<protein>
    <recommendedName>
        <fullName evidence="9">Mothers against decapentaplegic homolog</fullName>
        <shortName evidence="9">MAD homolog</shortName>
        <shortName evidence="9">Mothers against DPP homolog</shortName>
    </recommendedName>
    <alternativeName>
        <fullName evidence="9">SMAD family member</fullName>
    </alternativeName>
</protein>
<dbReference type="PANTHER" id="PTHR13703:SF45">
    <property type="entry name" value="MOTHERS AGAINST DECAPENTAPLEGIC HOMOLOG"/>
    <property type="match status" value="1"/>
</dbReference>
<feature type="domain" description="MH2" evidence="12">
    <location>
        <begin position="732"/>
        <end position="954"/>
    </location>
</feature>
<dbReference type="SMART" id="SM00524">
    <property type="entry name" value="DWB"/>
    <property type="match status" value="1"/>
</dbReference>
<comment type="subcellular location">
    <subcellularLocation>
        <location evidence="9">Cytoplasm</location>
    </subcellularLocation>
    <subcellularLocation>
        <location evidence="9">Nucleus</location>
    </subcellularLocation>
</comment>
<dbReference type="GO" id="GO:0030154">
    <property type="term" value="P:cell differentiation"/>
    <property type="evidence" value="ECO:0007669"/>
    <property type="project" value="TreeGrafter"/>
</dbReference>
<feature type="domain" description="MH1" evidence="11">
    <location>
        <begin position="54"/>
        <end position="178"/>
    </location>
</feature>
<dbReference type="SMART" id="SM00523">
    <property type="entry name" value="DWA"/>
    <property type="match status" value="1"/>
</dbReference>
<evidence type="ECO:0000256" key="7">
    <source>
        <dbReference type="ARBA" id="ARBA00023163"/>
    </source>
</evidence>
<evidence type="ECO:0000259" key="12">
    <source>
        <dbReference type="PROSITE" id="PS51076"/>
    </source>
</evidence>
<dbReference type="Pfam" id="PF03165">
    <property type="entry name" value="MH1"/>
    <property type="match status" value="1"/>
</dbReference>
<evidence type="ECO:0000256" key="3">
    <source>
        <dbReference type="ARBA" id="ARBA00022723"/>
    </source>
</evidence>
<dbReference type="EMBL" id="NNAY01001296">
    <property type="protein sequence ID" value="OXU24444.1"/>
    <property type="molecule type" value="Genomic_DNA"/>
</dbReference>
<dbReference type="SUPFAM" id="SSF49879">
    <property type="entry name" value="SMAD/FHA domain"/>
    <property type="match status" value="1"/>
</dbReference>
<keyword evidence="6" id="KW-0238">DNA-binding</keyword>
<reference evidence="13 14" key="1">
    <citation type="journal article" date="2017" name="Curr. Biol.">
        <title>The Evolution of Venom by Co-option of Single-Copy Genes.</title>
        <authorList>
            <person name="Martinson E.O."/>
            <person name="Mrinalini"/>
            <person name="Kelkar Y.D."/>
            <person name="Chang C.H."/>
            <person name="Werren J.H."/>
        </authorList>
    </citation>
    <scope>NUCLEOTIDE SEQUENCE [LARGE SCALE GENOMIC DNA]</scope>
    <source>
        <strain evidence="13 14">Alberta</strain>
        <tissue evidence="13">Whole body</tissue>
    </source>
</reference>
<dbReference type="InterPro" id="IPR008984">
    <property type="entry name" value="SMAD_FHA_dom_sf"/>
</dbReference>
<dbReference type="GO" id="GO:0070411">
    <property type="term" value="F:I-SMAD binding"/>
    <property type="evidence" value="ECO:0007669"/>
    <property type="project" value="TreeGrafter"/>
</dbReference>
<sequence length="954" mass="103883">MMGLIEVRQKIFVIISGELYSTNSCDCVGYPGIVKEMAGKSGKSSYDATEACSEIVKSLMCHRQGGQSESFIERAVESLVKKLQEKKEALDNLITAVTTNGMHPTKCVTIPRTLDGRMQIAGRKCFPHVIYAKIWRWPDLRRHEMIRTKFCYYGYGLKCDVICVNPYHYERVISAEIDLALAEQEPSTTMDEYNAGGCSNVPASAIAGVSVEMDVVSTMSQTIQHYPSAITQPAMPNNSQQLPQPYVPNLNQPLTANGTCAYNELTISSSGGPCTSASISHSHLNEATAQQTWMTNPPQSTHTDTHHLAAQQNLHYLYGTKEEINQQQEQPLIPASGSVSNQILNNPQGQSNGEGFYGPTMPTVDQQQQQPRIPASGSGRNQIMNNPQGQSNGEGFYGPRMPTLNQQQQQPLIPASGSGSNQIMNNPQGQSNGEGFYDPAVPAVNQQQQQPLIPASGSCSNQILNNPQGKSNDEGFYGPTMPTVNQQQQQPLMPASGSGSNQILNIPEGQSNGDGFYGPAMAAVNQQQQQPLIPASGSCSNQILNNPQGKTKDESFYGPTTPTVNQQQQQHLIPASGSGSNQILNNPQGQSNDEGFYGPTMPTVNQEQQQPLIPASGSGSNQIMNNPQGQSNGESFYGSIRPAVNQQQQQSLMSASGSGNNQVLNNPQGQSNDKGLYGSIMISQNANETASFFNNLLATLRVNNGGEVAGNIGTGSAPERPWISRTPLPDEWCSIAYFELDTQVGETYKVNKAVQTITIDGYLDPFSKNRFCLGALSNIHRTERSEKTRLHIGKGVQLELRGEGDVWLKCQSHNSVFVQSQFLDRQAGRVPGDICHKVYPATHIKVFDLNQCFRLMRNQMASAKAAAAAHAAAVEGSTNHDTPMTEELNANSGISVDDLLRQSILRVSFIKGFGSDYPRQSIKETPCWIEIRLHRPLQLLDDELLKMQSSGPPT</sequence>
<dbReference type="SUPFAM" id="SSF56366">
    <property type="entry name" value="SMAD MH1 domain"/>
    <property type="match status" value="1"/>
</dbReference>
<dbReference type="GO" id="GO:0060395">
    <property type="term" value="P:SMAD protein signal transduction"/>
    <property type="evidence" value="ECO:0007669"/>
    <property type="project" value="TreeGrafter"/>
</dbReference>
<keyword evidence="5 9" id="KW-0805">Transcription regulation</keyword>
<dbReference type="FunFam" id="2.60.200.10:FF:000002">
    <property type="entry name" value="Mothers against decapentaplegic homolog"/>
    <property type="match status" value="1"/>
</dbReference>
<dbReference type="CDD" id="cd10492">
    <property type="entry name" value="MH1_SMAD_4"/>
    <property type="match status" value="1"/>
</dbReference>
<dbReference type="Gene3D" id="3.90.520.10">
    <property type="entry name" value="SMAD MH1 domain"/>
    <property type="match status" value="1"/>
</dbReference>
<proteinExistence type="inferred from homology"/>
<dbReference type="FunFam" id="3.90.520.10:FF:000002">
    <property type="entry name" value="Mothers against decapentaplegic homolog"/>
    <property type="match status" value="1"/>
</dbReference>
<evidence type="ECO:0000256" key="5">
    <source>
        <dbReference type="ARBA" id="ARBA00023015"/>
    </source>
</evidence>
<dbReference type="PROSITE" id="PS51075">
    <property type="entry name" value="MH1"/>
    <property type="match status" value="1"/>
</dbReference>
<keyword evidence="8 9" id="KW-0539">Nucleus</keyword>
<evidence type="ECO:0000256" key="9">
    <source>
        <dbReference type="RuleBase" id="RU361195"/>
    </source>
</evidence>
<dbReference type="Proteomes" id="UP000215335">
    <property type="component" value="Unassembled WGS sequence"/>
</dbReference>
<keyword evidence="2 9" id="KW-0963">Cytoplasm</keyword>
<name>A0A232F177_9HYME</name>
<evidence type="ECO:0000313" key="14">
    <source>
        <dbReference type="Proteomes" id="UP000215335"/>
    </source>
</evidence>
<evidence type="ECO:0000256" key="10">
    <source>
        <dbReference type="SAM" id="Coils"/>
    </source>
</evidence>
<dbReference type="PROSITE" id="PS51076">
    <property type="entry name" value="MH2"/>
    <property type="match status" value="1"/>
</dbReference>
<dbReference type="Pfam" id="PF03166">
    <property type="entry name" value="MH2"/>
    <property type="match status" value="1"/>
</dbReference>
<dbReference type="STRING" id="543379.A0A232F177"/>
<evidence type="ECO:0000313" key="13">
    <source>
        <dbReference type="EMBL" id="OXU24444.1"/>
    </source>
</evidence>
<keyword evidence="4" id="KW-0862">Zinc</keyword>
<dbReference type="GO" id="GO:0071144">
    <property type="term" value="C:heteromeric SMAD protein complex"/>
    <property type="evidence" value="ECO:0007669"/>
    <property type="project" value="TreeGrafter"/>
</dbReference>
<dbReference type="InterPro" id="IPR013019">
    <property type="entry name" value="MAD_homology_MH1"/>
</dbReference>
<dbReference type="InterPro" id="IPR036578">
    <property type="entry name" value="SMAD_MH1_sf"/>
</dbReference>
<dbReference type="GO" id="GO:0030509">
    <property type="term" value="P:BMP signaling pathway"/>
    <property type="evidence" value="ECO:0007669"/>
    <property type="project" value="TreeGrafter"/>
</dbReference>
<gene>
    <name evidence="13" type="ORF">TSAR_011483</name>
</gene>
<evidence type="ECO:0000256" key="6">
    <source>
        <dbReference type="ARBA" id="ARBA00023125"/>
    </source>
</evidence>
<dbReference type="GO" id="GO:0040024">
    <property type="term" value="P:dauer larval development"/>
    <property type="evidence" value="ECO:0007669"/>
    <property type="project" value="UniProtKB-ARBA"/>
</dbReference>
<evidence type="ECO:0000256" key="8">
    <source>
        <dbReference type="ARBA" id="ARBA00023242"/>
    </source>
</evidence>
<dbReference type="GO" id="GO:0000981">
    <property type="term" value="F:DNA-binding transcription factor activity, RNA polymerase II-specific"/>
    <property type="evidence" value="ECO:0007669"/>
    <property type="project" value="TreeGrafter"/>
</dbReference>
<dbReference type="PANTHER" id="PTHR13703">
    <property type="entry name" value="SMAD"/>
    <property type="match status" value="1"/>
</dbReference>
<dbReference type="AlphaFoldDB" id="A0A232F177"/>
<evidence type="ECO:0000259" key="11">
    <source>
        <dbReference type="PROSITE" id="PS51075"/>
    </source>
</evidence>
<keyword evidence="7 9" id="KW-0804">Transcription</keyword>
<keyword evidence="14" id="KW-1185">Reference proteome</keyword>
<organism evidence="13 14">
    <name type="scientific">Trichomalopsis sarcophagae</name>
    <dbReference type="NCBI Taxonomy" id="543379"/>
    <lineage>
        <taxon>Eukaryota</taxon>
        <taxon>Metazoa</taxon>
        <taxon>Ecdysozoa</taxon>
        <taxon>Arthropoda</taxon>
        <taxon>Hexapoda</taxon>
        <taxon>Insecta</taxon>
        <taxon>Pterygota</taxon>
        <taxon>Neoptera</taxon>
        <taxon>Endopterygota</taxon>
        <taxon>Hymenoptera</taxon>
        <taxon>Apocrita</taxon>
        <taxon>Proctotrupomorpha</taxon>
        <taxon>Chalcidoidea</taxon>
        <taxon>Pteromalidae</taxon>
        <taxon>Pteromalinae</taxon>
        <taxon>Trichomalopsis</taxon>
    </lineage>
</organism>
<dbReference type="GO" id="GO:0009653">
    <property type="term" value="P:anatomical structure morphogenesis"/>
    <property type="evidence" value="ECO:0007669"/>
    <property type="project" value="TreeGrafter"/>
</dbReference>
<feature type="coiled-coil region" evidence="10">
    <location>
        <begin position="73"/>
        <end position="100"/>
    </location>
</feature>
<dbReference type="GO" id="GO:0000978">
    <property type="term" value="F:RNA polymerase II cis-regulatory region sequence-specific DNA binding"/>
    <property type="evidence" value="ECO:0007669"/>
    <property type="project" value="TreeGrafter"/>
</dbReference>
<keyword evidence="10" id="KW-0175">Coiled coil</keyword>
<keyword evidence="3" id="KW-0479">Metal-binding</keyword>
<dbReference type="GO" id="GO:0051239">
    <property type="term" value="P:regulation of multicellular organismal process"/>
    <property type="evidence" value="ECO:0007669"/>
    <property type="project" value="UniProtKB-ARBA"/>
</dbReference>
<comment type="similarity">
    <text evidence="1 9">Belongs to the dwarfin/SMAD family.</text>
</comment>
<dbReference type="InterPro" id="IPR003619">
    <property type="entry name" value="MAD_homology1_Dwarfin-type"/>
</dbReference>
<dbReference type="GO" id="GO:0050793">
    <property type="term" value="P:regulation of developmental process"/>
    <property type="evidence" value="ECO:0007669"/>
    <property type="project" value="UniProtKB-ARBA"/>
</dbReference>
<dbReference type="InterPro" id="IPR017855">
    <property type="entry name" value="SMAD-like_dom_sf"/>
</dbReference>
<dbReference type="Gene3D" id="2.60.200.10">
    <property type="match status" value="1"/>
</dbReference>
<dbReference type="GO" id="GO:0046872">
    <property type="term" value="F:metal ion binding"/>
    <property type="evidence" value="ECO:0007669"/>
    <property type="project" value="UniProtKB-KW"/>
</dbReference>
<dbReference type="InterPro" id="IPR013790">
    <property type="entry name" value="Dwarfin"/>
</dbReference>
<evidence type="ECO:0000256" key="4">
    <source>
        <dbReference type="ARBA" id="ARBA00022833"/>
    </source>
</evidence>
<dbReference type="InterPro" id="IPR001132">
    <property type="entry name" value="SMAD_dom_Dwarfin-type"/>
</dbReference>
<accession>A0A232F177</accession>
<evidence type="ECO:0000256" key="1">
    <source>
        <dbReference type="ARBA" id="ARBA00005545"/>
    </source>
</evidence>
<evidence type="ECO:0000256" key="2">
    <source>
        <dbReference type="ARBA" id="ARBA00022490"/>
    </source>
</evidence>
<comment type="caution">
    <text evidence="13">The sequence shown here is derived from an EMBL/GenBank/DDBJ whole genome shotgun (WGS) entry which is preliminary data.</text>
</comment>